<evidence type="ECO:0000313" key="2">
    <source>
        <dbReference type="Proteomes" id="UP001358586"/>
    </source>
</evidence>
<reference evidence="1 2" key="1">
    <citation type="submission" date="2023-03" db="EMBL/GenBank/DDBJ databases">
        <title>WGS of Gossypium arboreum.</title>
        <authorList>
            <person name="Yu D."/>
        </authorList>
    </citation>
    <scope>NUCLEOTIDE SEQUENCE [LARGE SCALE GENOMIC DNA]</scope>
    <source>
        <tissue evidence="1">Leaf</tissue>
    </source>
</reference>
<keyword evidence="2" id="KW-1185">Reference proteome</keyword>
<organism evidence="1 2">
    <name type="scientific">Gossypium arboreum</name>
    <name type="common">Tree cotton</name>
    <name type="synonym">Gossypium nanking</name>
    <dbReference type="NCBI Taxonomy" id="29729"/>
    <lineage>
        <taxon>Eukaryota</taxon>
        <taxon>Viridiplantae</taxon>
        <taxon>Streptophyta</taxon>
        <taxon>Embryophyta</taxon>
        <taxon>Tracheophyta</taxon>
        <taxon>Spermatophyta</taxon>
        <taxon>Magnoliopsida</taxon>
        <taxon>eudicotyledons</taxon>
        <taxon>Gunneridae</taxon>
        <taxon>Pentapetalae</taxon>
        <taxon>rosids</taxon>
        <taxon>malvids</taxon>
        <taxon>Malvales</taxon>
        <taxon>Malvaceae</taxon>
        <taxon>Malvoideae</taxon>
        <taxon>Gossypium</taxon>
    </lineage>
</organism>
<evidence type="ECO:0000313" key="1">
    <source>
        <dbReference type="EMBL" id="KAK5832442.1"/>
    </source>
</evidence>
<gene>
    <name evidence="1" type="ORF">PVK06_016244</name>
</gene>
<accession>A0ABR0Q088</accession>
<dbReference type="Proteomes" id="UP001358586">
    <property type="component" value="Chromosome 5"/>
</dbReference>
<proteinExistence type="predicted"/>
<protein>
    <submittedName>
        <fullName evidence="1">Uncharacterized protein</fullName>
    </submittedName>
</protein>
<dbReference type="EMBL" id="JARKNE010000005">
    <property type="protein sequence ID" value="KAK5832442.1"/>
    <property type="molecule type" value="Genomic_DNA"/>
</dbReference>
<comment type="caution">
    <text evidence="1">The sequence shown here is derived from an EMBL/GenBank/DDBJ whole genome shotgun (WGS) entry which is preliminary data.</text>
</comment>
<name>A0ABR0Q088_GOSAR</name>
<sequence>MIGPGEGCYIRFLGVRLTMTEEVDGNGSGSVAKWTLDFDSMTEEVDRNDEDQNKEIGIRDLKYESNKKQPNYDEMAFDLLLRLFDCLSSEVWCSS</sequence>